<evidence type="ECO:0000313" key="1">
    <source>
        <dbReference type="EMBL" id="MCI52879.1"/>
    </source>
</evidence>
<feature type="non-terminal residue" evidence="1">
    <location>
        <position position="1"/>
    </location>
</feature>
<sequence length="21" mass="2200">GFCGGGGCRIVMNVKSIQLFL</sequence>
<organism evidence="1 2">
    <name type="scientific">Trifolium medium</name>
    <dbReference type="NCBI Taxonomy" id="97028"/>
    <lineage>
        <taxon>Eukaryota</taxon>
        <taxon>Viridiplantae</taxon>
        <taxon>Streptophyta</taxon>
        <taxon>Embryophyta</taxon>
        <taxon>Tracheophyta</taxon>
        <taxon>Spermatophyta</taxon>
        <taxon>Magnoliopsida</taxon>
        <taxon>eudicotyledons</taxon>
        <taxon>Gunneridae</taxon>
        <taxon>Pentapetalae</taxon>
        <taxon>rosids</taxon>
        <taxon>fabids</taxon>
        <taxon>Fabales</taxon>
        <taxon>Fabaceae</taxon>
        <taxon>Papilionoideae</taxon>
        <taxon>50 kb inversion clade</taxon>
        <taxon>NPAAA clade</taxon>
        <taxon>Hologalegina</taxon>
        <taxon>IRL clade</taxon>
        <taxon>Trifolieae</taxon>
        <taxon>Trifolium</taxon>
    </lineage>
</organism>
<proteinExistence type="predicted"/>
<dbReference type="AlphaFoldDB" id="A0A392SW44"/>
<protein>
    <submittedName>
        <fullName evidence="1">Uncharacterized protein</fullName>
    </submittedName>
</protein>
<name>A0A392SW44_9FABA</name>
<accession>A0A392SW44</accession>
<dbReference type="EMBL" id="LXQA010454269">
    <property type="protein sequence ID" value="MCI52879.1"/>
    <property type="molecule type" value="Genomic_DNA"/>
</dbReference>
<dbReference type="Proteomes" id="UP000265520">
    <property type="component" value="Unassembled WGS sequence"/>
</dbReference>
<comment type="caution">
    <text evidence="1">The sequence shown here is derived from an EMBL/GenBank/DDBJ whole genome shotgun (WGS) entry which is preliminary data.</text>
</comment>
<reference evidence="1 2" key="1">
    <citation type="journal article" date="2018" name="Front. Plant Sci.">
        <title>Red Clover (Trifolium pratense) and Zigzag Clover (T. medium) - A Picture of Genomic Similarities and Differences.</title>
        <authorList>
            <person name="Dluhosova J."/>
            <person name="Istvanek J."/>
            <person name="Nedelnik J."/>
            <person name="Repkova J."/>
        </authorList>
    </citation>
    <scope>NUCLEOTIDE SEQUENCE [LARGE SCALE GENOMIC DNA]</scope>
    <source>
        <strain evidence="2">cv. 10/8</strain>
        <tissue evidence="1">Leaf</tissue>
    </source>
</reference>
<keyword evidence="2" id="KW-1185">Reference proteome</keyword>
<evidence type="ECO:0000313" key="2">
    <source>
        <dbReference type="Proteomes" id="UP000265520"/>
    </source>
</evidence>